<dbReference type="Pfam" id="PF00240">
    <property type="entry name" value="ubiquitin"/>
    <property type="match status" value="1"/>
</dbReference>
<dbReference type="Gene3D" id="3.10.20.90">
    <property type="entry name" value="Phosphatidylinositol 3-kinase Catalytic Subunit, Chain A, domain 1"/>
    <property type="match status" value="1"/>
</dbReference>
<dbReference type="InterPro" id="IPR019956">
    <property type="entry name" value="Ubiquitin_dom"/>
</dbReference>
<dbReference type="InterPro" id="IPR000626">
    <property type="entry name" value="Ubiquitin-like_dom"/>
</dbReference>
<dbReference type="PROSITE" id="PS50053">
    <property type="entry name" value="UBIQUITIN_2"/>
    <property type="match status" value="1"/>
</dbReference>
<evidence type="ECO:0000259" key="1">
    <source>
        <dbReference type="PROSITE" id="PS50053"/>
    </source>
</evidence>
<dbReference type="AlphaFoldDB" id="A0A371DWZ2"/>
<accession>A0A371DWZ2</accession>
<dbReference type="OrthoDB" id="428577at2759"/>
<feature type="domain" description="Ubiquitin-like" evidence="1">
    <location>
        <begin position="137"/>
        <end position="212"/>
    </location>
</feature>
<dbReference type="SUPFAM" id="SSF54236">
    <property type="entry name" value="Ubiquitin-like"/>
    <property type="match status" value="1"/>
</dbReference>
<dbReference type="PRINTS" id="PR00348">
    <property type="entry name" value="UBIQUITIN"/>
</dbReference>
<dbReference type="SMART" id="SM00213">
    <property type="entry name" value="UBQ"/>
    <property type="match status" value="1"/>
</dbReference>
<dbReference type="Proteomes" id="UP000256964">
    <property type="component" value="Unassembled WGS sequence"/>
</dbReference>
<dbReference type="EMBL" id="KZ857379">
    <property type="protein sequence ID" value="RDX57008.1"/>
    <property type="molecule type" value="Genomic_DNA"/>
</dbReference>
<dbReference type="InterPro" id="IPR050158">
    <property type="entry name" value="Ubiquitin_ubiquitin-like"/>
</dbReference>
<evidence type="ECO:0000313" key="2">
    <source>
        <dbReference type="EMBL" id="RDX57008.1"/>
    </source>
</evidence>
<protein>
    <recommendedName>
        <fullName evidence="1">Ubiquitin-like domain-containing protein</fullName>
    </recommendedName>
</protein>
<dbReference type="PANTHER" id="PTHR10666">
    <property type="entry name" value="UBIQUITIN"/>
    <property type="match status" value="1"/>
</dbReference>
<name>A0A371DWZ2_9APHY</name>
<organism evidence="2 3">
    <name type="scientific">Lentinus brumalis</name>
    <dbReference type="NCBI Taxonomy" id="2498619"/>
    <lineage>
        <taxon>Eukaryota</taxon>
        <taxon>Fungi</taxon>
        <taxon>Dikarya</taxon>
        <taxon>Basidiomycota</taxon>
        <taxon>Agaricomycotina</taxon>
        <taxon>Agaricomycetes</taxon>
        <taxon>Polyporales</taxon>
        <taxon>Polyporaceae</taxon>
        <taxon>Lentinus</taxon>
    </lineage>
</organism>
<dbReference type="STRING" id="139420.A0A371DWZ2"/>
<gene>
    <name evidence="2" type="ORF">OH76DRAFT_1394752</name>
</gene>
<evidence type="ECO:0000313" key="3">
    <source>
        <dbReference type="Proteomes" id="UP000256964"/>
    </source>
</evidence>
<proteinExistence type="predicted"/>
<sequence>MYGRHRQIAASPTPSSMLIRVRWNARTVGFNHGSVESVIQKACKHFRLGGIEHELVLVSLIEGNLMELSDDTMGRLAEDAIVKLRRIPEERHECHYCRGDEASWADTASQALAFPHICDAEVPIPRTGQDDGERSGTMVFVKTLTGKTIRCRIPPNGATRDLMGFIQDKEGIPPDQQRLIFRGIQLGYRCILSSHGVVEGGTVHLLLRLRGGKPVIYLFPPSPIPDAMVSVRLVPQWTFSHIYPLRNIKLSDDGKQSITWSVSASPNGTLVDNGTGVELSYLFWEAQTRTDSSTSPEVSVGSVGTAEYFDPSRPSLEPGQPTTVLLPFVALLPYLDAALKTVTLHTSARNDFITYWLPALSKKPYVALRFLPQTAYERAAELNVTPTPDVVTRVFMLFRGLATEEAQSDLWSAALGRAGGVDWPSVIGVRQAARDESCFRVLEWGAMEIV</sequence>
<dbReference type="InterPro" id="IPR029071">
    <property type="entry name" value="Ubiquitin-like_domsf"/>
</dbReference>
<keyword evidence="3" id="KW-1185">Reference proteome</keyword>
<reference evidence="2 3" key="1">
    <citation type="journal article" date="2018" name="Biotechnol. Biofuels">
        <title>Integrative visual omics of the white-rot fungus Polyporus brumalis exposes the biotechnological potential of its oxidative enzymes for delignifying raw plant biomass.</title>
        <authorList>
            <person name="Miyauchi S."/>
            <person name="Rancon A."/>
            <person name="Drula E."/>
            <person name="Hage H."/>
            <person name="Chaduli D."/>
            <person name="Favel A."/>
            <person name="Grisel S."/>
            <person name="Henrissat B."/>
            <person name="Herpoel-Gimbert I."/>
            <person name="Ruiz-Duenas F.J."/>
            <person name="Chevret D."/>
            <person name="Hainaut M."/>
            <person name="Lin J."/>
            <person name="Wang M."/>
            <person name="Pangilinan J."/>
            <person name="Lipzen A."/>
            <person name="Lesage-Meessen L."/>
            <person name="Navarro D."/>
            <person name="Riley R."/>
            <person name="Grigoriev I.V."/>
            <person name="Zhou S."/>
            <person name="Raouche S."/>
            <person name="Rosso M.N."/>
        </authorList>
    </citation>
    <scope>NUCLEOTIDE SEQUENCE [LARGE SCALE GENOMIC DNA]</scope>
    <source>
        <strain evidence="2 3">BRFM 1820</strain>
    </source>
</reference>